<comment type="caution">
    <text evidence="1">The sequence shown here is derived from an EMBL/GenBank/DDBJ whole genome shotgun (WGS) entry which is preliminary data.</text>
</comment>
<organism evidence="1 2">
    <name type="scientific">Sphingobium yanoikuyae ATCC 51230</name>
    <dbReference type="NCBI Taxonomy" id="883163"/>
    <lineage>
        <taxon>Bacteria</taxon>
        <taxon>Pseudomonadati</taxon>
        <taxon>Pseudomonadota</taxon>
        <taxon>Alphaproteobacteria</taxon>
        <taxon>Sphingomonadales</taxon>
        <taxon>Sphingomonadaceae</taxon>
        <taxon>Sphingobium</taxon>
    </lineage>
</organism>
<evidence type="ECO:0000313" key="1">
    <source>
        <dbReference type="EMBL" id="EKU74008.1"/>
    </source>
</evidence>
<dbReference type="EMBL" id="AGZU01000010">
    <property type="protein sequence ID" value="EKU74008.1"/>
    <property type="molecule type" value="Genomic_DNA"/>
</dbReference>
<name>K9CQ10_SPHYA</name>
<accession>K9CQ10</accession>
<dbReference type="Proteomes" id="UP000009887">
    <property type="component" value="Unassembled WGS sequence"/>
</dbReference>
<dbReference type="AlphaFoldDB" id="K9CQ10"/>
<evidence type="ECO:0000313" key="2">
    <source>
        <dbReference type="Proteomes" id="UP000009887"/>
    </source>
</evidence>
<dbReference type="HOGENOM" id="CLU_3239809_0_0_5"/>
<proteinExistence type="predicted"/>
<keyword evidence="2" id="KW-1185">Reference proteome</keyword>
<sequence length="43" mass="4721">MSPAIQNPFGLSLSKPITERSEVASLRSALPFDFAQGERGMKR</sequence>
<reference evidence="1 2" key="1">
    <citation type="submission" date="2012-09" db="EMBL/GenBank/DDBJ databases">
        <title>The Genome Sequence of Sphingobium yanoikuyae ATCC 51230.</title>
        <authorList>
            <consortium name="The Broad Institute Genome Sequencing Platform"/>
            <person name="Earl A."/>
            <person name="Ward D."/>
            <person name="Feldgarden M."/>
            <person name="Gevers D."/>
            <person name="Huys G."/>
            <person name="Walker B."/>
            <person name="Young S.K."/>
            <person name="Zeng Q."/>
            <person name="Gargeya S."/>
            <person name="Fitzgerald M."/>
            <person name="Haas B."/>
            <person name="Abouelleil A."/>
            <person name="Alvarado L."/>
            <person name="Arachchi H.M."/>
            <person name="Berlin A.M."/>
            <person name="Chapman S.B."/>
            <person name="Goldberg J."/>
            <person name="Griggs A."/>
            <person name="Gujja S."/>
            <person name="Hansen M."/>
            <person name="Howarth C."/>
            <person name="Imamovic A."/>
            <person name="Larimer J."/>
            <person name="McCowen C."/>
            <person name="Montmayeur A."/>
            <person name="Murphy C."/>
            <person name="Neiman D."/>
            <person name="Pearson M."/>
            <person name="Priest M."/>
            <person name="Roberts A."/>
            <person name="Saif S."/>
            <person name="Shea T."/>
            <person name="Sisk P."/>
            <person name="Sykes S."/>
            <person name="Wortman J."/>
            <person name="Nusbaum C."/>
            <person name="Birren B."/>
        </authorList>
    </citation>
    <scope>NUCLEOTIDE SEQUENCE [LARGE SCALE GENOMIC DNA]</scope>
    <source>
        <strain evidence="1 2">ATCC 51230</strain>
    </source>
</reference>
<gene>
    <name evidence="1" type="ORF">HMPREF9718_03337</name>
</gene>
<protein>
    <submittedName>
        <fullName evidence="1">Uncharacterized protein</fullName>
    </submittedName>
</protein>